<reference evidence="2" key="1">
    <citation type="submission" date="2019-11" db="EMBL/GenBank/DDBJ databases">
        <authorList>
            <person name="Feng L."/>
        </authorList>
    </citation>
    <scope>NUCLEOTIDE SEQUENCE</scope>
    <source>
        <strain evidence="2">BdentiumLFYP24</strain>
    </source>
</reference>
<dbReference type="PANTHER" id="PTHR30354">
    <property type="entry name" value="GNT FAMILY GLUCONATE TRANSPORTER"/>
    <property type="match status" value="1"/>
</dbReference>
<feature type="transmembrane region" description="Helical" evidence="1">
    <location>
        <begin position="113"/>
        <end position="144"/>
    </location>
</feature>
<dbReference type="PANTHER" id="PTHR30354:SF23">
    <property type="entry name" value="GNTP FAMILY PERMEASE"/>
    <property type="match status" value="1"/>
</dbReference>
<feature type="transmembrane region" description="Helical" evidence="1">
    <location>
        <begin position="277"/>
        <end position="297"/>
    </location>
</feature>
<feature type="transmembrane region" description="Helical" evidence="1">
    <location>
        <begin position="309"/>
        <end position="330"/>
    </location>
</feature>
<feature type="transmembrane region" description="Helical" evidence="1">
    <location>
        <begin position="428"/>
        <end position="451"/>
    </location>
</feature>
<sequence length="452" mass="45796">MQRKDFVSIVTKGVKVDISLHWWAALLGLALAIGLILRKLNTTYALMLGAVVGCVIGGATLSQTVDIVVSGTQSVMGTVVRVLAAGVLAGVMMESGAANRIAQTIVVTFGEKLAIFALALATMVICAVGVFIPVAVLIVAPIAIEVGSKMHVSKLALLVALSGGGKAGNIISPNPNTIAAASGFDIQPSAVMVSSFIPALFGLGMAVLLATLVQHRGQVVTMDDLNGGENASAKSGGKASRELPSIGRAMVAPAIAVVLLLINPLGSVLGIKALTMFQVDAMYILPFAAIVGLLAMGQGRRILDYTKAGIARMIDVVMILIGAGALGGLITSSDLPDQIVRLITAAGVPGALLAPIAGILMAAATASTSTGVILGASSFGETILAFGTTPVAAAVTMQAGATVIDALPHGNYFHVSAKSMNMSIGERLGVLPFEALVGLTMTVVAVVLNIVF</sequence>
<organism evidence="2">
    <name type="scientific">Bifidobacterium dentium</name>
    <dbReference type="NCBI Taxonomy" id="1689"/>
    <lineage>
        <taxon>Bacteria</taxon>
        <taxon>Bacillati</taxon>
        <taxon>Actinomycetota</taxon>
        <taxon>Actinomycetes</taxon>
        <taxon>Bifidobacteriales</taxon>
        <taxon>Bifidobacteriaceae</taxon>
        <taxon>Bifidobacterium</taxon>
    </lineage>
</organism>
<evidence type="ECO:0000256" key="1">
    <source>
        <dbReference type="SAM" id="Phobius"/>
    </source>
</evidence>
<dbReference type="InterPro" id="IPR003474">
    <property type="entry name" value="Glcn_transporter"/>
</dbReference>
<feature type="transmembrane region" description="Helical" evidence="1">
    <location>
        <begin position="20"/>
        <end position="37"/>
    </location>
</feature>
<accession>A0A6N2SW27</accession>
<keyword evidence="1" id="KW-0472">Membrane</keyword>
<feature type="transmembrane region" description="Helical" evidence="1">
    <location>
        <begin position="250"/>
        <end position="271"/>
    </location>
</feature>
<feature type="transmembrane region" description="Helical" evidence="1">
    <location>
        <begin position="74"/>
        <end position="92"/>
    </location>
</feature>
<gene>
    <name evidence="2" type="primary">dsdX</name>
    <name evidence="2" type="ORF">BDLFYP24_01672</name>
</gene>
<name>A0A6N2SW27_9BIFI</name>
<feature type="transmembrane region" description="Helical" evidence="1">
    <location>
        <begin position="191"/>
        <end position="213"/>
    </location>
</feature>
<dbReference type="Pfam" id="PF02447">
    <property type="entry name" value="GntP_permease"/>
    <property type="match status" value="1"/>
</dbReference>
<protein>
    <submittedName>
        <fullName evidence="2">DsdX permease</fullName>
    </submittedName>
</protein>
<dbReference type="GO" id="GO:0005886">
    <property type="term" value="C:plasma membrane"/>
    <property type="evidence" value="ECO:0007669"/>
    <property type="project" value="TreeGrafter"/>
</dbReference>
<dbReference type="EMBL" id="CACRSP010000003">
    <property type="protein sequence ID" value="VYS96491.1"/>
    <property type="molecule type" value="Genomic_DNA"/>
</dbReference>
<dbReference type="GO" id="GO:0015128">
    <property type="term" value="F:gluconate transmembrane transporter activity"/>
    <property type="evidence" value="ECO:0007669"/>
    <property type="project" value="InterPro"/>
</dbReference>
<proteinExistence type="predicted"/>
<dbReference type="GeneID" id="31606567"/>
<keyword evidence="1" id="KW-1133">Transmembrane helix</keyword>
<feature type="transmembrane region" description="Helical" evidence="1">
    <location>
        <begin position="342"/>
        <end position="364"/>
    </location>
</feature>
<feature type="transmembrane region" description="Helical" evidence="1">
    <location>
        <begin position="44"/>
        <end position="62"/>
    </location>
</feature>
<evidence type="ECO:0000313" key="2">
    <source>
        <dbReference type="EMBL" id="VYS96491.1"/>
    </source>
</evidence>
<dbReference type="RefSeq" id="WP_003839708.1">
    <property type="nucleotide sequence ID" value="NZ_BCYE01000025.1"/>
</dbReference>
<dbReference type="AlphaFoldDB" id="A0A6N2SW27"/>
<keyword evidence="1" id="KW-0812">Transmembrane</keyword>